<dbReference type="InterPro" id="IPR007421">
    <property type="entry name" value="Schlafen_AlbA_2_dom"/>
</dbReference>
<keyword evidence="2" id="KW-0547">Nucleotide-binding</keyword>
<dbReference type="Gene3D" id="3.30.950.30">
    <property type="entry name" value="Schlafen, AAA domain"/>
    <property type="match status" value="1"/>
</dbReference>
<name>A0A1I3FWA3_9PLAN</name>
<reference evidence="3" key="1">
    <citation type="submission" date="2016-10" db="EMBL/GenBank/DDBJ databases">
        <authorList>
            <person name="Varghese N."/>
            <person name="Submissions S."/>
        </authorList>
    </citation>
    <scope>NUCLEOTIDE SEQUENCE [LARGE SCALE GENOMIC DNA]</scope>
    <source>
        <strain evidence="3">DSM 26348</strain>
    </source>
</reference>
<dbReference type="GO" id="GO:0004386">
    <property type="term" value="F:helicase activity"/>
    <property type="evidence" value="ECO:0007669"/>
    <property type="project" value="UniProtKB-KW"/>
</dbReference>
<keyword evidence="2" id="KW-0378">Hydrolase</keyword>
<dbReference type="InterPro" id="IPR038461">
    <property type="entry name" value="Schlafen_AlbA_2_dom_sf"/>
</dbReference>
<keyword evidence="3" id="KW-1185">Reference proteome</keyword>
<evidence type="ECO:0000259" key="1">
    <source>
        <dbReference type="Pfam" id="PF04326"/>
    </source>
</evidence>
<feature type="domain" description="Schlafen AlbA-2" evidence="1">
    <location>
        <begin position="13"/>
        <end position="117"/>
    </location>
</feature>
<dbReference type="InterPro" id="IPR038475">
    <property type="entry name" value="RecG_C_sf"/>
</dbReference>
<dbReference type="EMBL" id="FOQD01000006">
    <property type="protein sequence ID" value="SFI15352.1"/>
    <property type="molecule type" value="Genomic_DNA"/>
</dbReference>
<gene>
    <name evidence="2" type="ORF">SAMN05421753_10654</name>
</gene>
<keyword evidence="2" id="KW-0347">Helicase</keyword>
<dbReference type="Gene3D" id="3.30.565.60">
    <property type="match status" value="1"/>
</dbReference>
<dbReference type="PANTHER" id="PTHR30595">
    <property type="entry name" value="GLPR-RELATED TRANSCRIPTIONAL REPRESSOR"/>
    <property type="match status" value="1"/>
</dbReference>
<dbReference type="RefSeq" id="WP_175517296.1">
    <property type="nucleotide sequence ID" value="NZ_FOQD01000006.1"/>
</dbReference>
<dbReference type="STRING" id="1576369.SAMN05421753_10654"/>
<dbReference type="AlphaFoldDB" id="A0A1I3FWA3"/>
<evidence type="ECO:0000313" key="2">
    <source>
        <dbReference type="EMBL" id="SFI15352.1"/>
    </source>
</evidence>
<proteinExistence type="predicted"/>
<evidence type="ECO:0000313" key="3">
    <source>
        <dbReference type="Proteomes" id="UP000199518"/>
    </source>
</evidence>
<protein>
    <submittedName>
        <fullName evidence="2">ATP-dependent DNA helicase RecG</fullName>
    </submittedName>
</protein>
<keyword evidence="2" id="KW-0067">ATP-binding</keyword>
<dbReference type="Pfam" id="PF04326">
    <property type="entry name" value="SLFN_AlbA_2"/>
    <property type="match status" value="1"/>
</dbReference>
<organism evidence="2 3">
    <name type="scientific">Planctomicrobium piriforme</name>
    <dbReference type="NCBI Taxonomy" id="1576369"/>
    <lineage>
        <taxon>Bacteria</taxon>
        <taxon>Pseudomonadati</taxon>
        <taxon>Planctomycetota</taxon>
        <taxon>Planctomycetia</taxon>
        <taxon>Planctomycetales</taxon>
        <taxon>Planctomycetaceae</taxon>
        <taxon>Planctomicrobium</taxon>
    </lineage>
</organism>
<dbReference type="Pfam" id="PF13749">
    <property type="entry name" value="HATPase_c_4"/>
    <property type="match status" value="1"/>
</dbReference>
<dbReference type="Proteomes" id="UP000199518">
    <property type="component" value="Unassembled WGS sequence"/>
</dbReference>
<sequence>MESNLHQLLNKAETQHLEHISGSTGNESIAQTVCAFLNSGGGTLLVEAGTAPQAAKNRQTEIIESIRTAITPASLWSAVLEQAGGEYLCVIDVPAGRDRPYVVENVIYLRRGAQTLKAGPDDIRDLVETSVGGGERWERKVMVDGDLDRLDEELILTTAEEAVRRRNYPLQDSTNVQSILTDLSMYRRQAITQAAEVVFGRRPAIPFPQVRVRLTVYASDKGGEFLDNRQFEAAAIPMLEQVFSVIRQHTPIAGTFDSGLKRTDRPAYPEAAMREGLVNALVHRDYANFSGGIAIDMYPGRLVIWNSGSLPSGITIGDLKREHPSMPRNPDIAQVFFLRGFMERVGRGTQKILDECKEAGLPVPTWTANDAGVTLTFHNKLGRSSTKLNLRQKKLLEESKPGDVLKLGEYCERFAISDRQARRDLGDLLQNGWLDREGEGPSTVFVRTQKTWNSAKPGQTRPNQE</sequence>
<dbReference type="PANTHER" id="PTHR30595:SF6">
    <property type="entry name" value="SCHLAFEN ALBA-2 DOMAIN-CONTAINING PROTEIN"/>
    <property type="match status" value="1"/>
</dbReference>
<accession>A0A1I3FWA3</accession>